<gene>
    <name evidence="2" type="ORF">SAMN05660836_01092</name>
</gene>
<name>A0A1I4SPM0_9BACT</name>
<evidence type="ECO:0000313" key="3">
    <source>
        <dbReference type="Proteomes" id="UP000199611"/>
    </source>
</evidence>
<dbReference type="Pfam" id="PF02915">
    <property type="entry name" value="Rubrerythrin"/>
    <property type="match status" value="1"/>
</dbReference>
<dbReference type="InterPro" id="IPR012347">
    <property type="entry name" value="Ferritin-like"/>
</dbReference>
<dbReference type="PANTHER" id="PTHR43031:SF1">
    <property type="entry name" value="PYRIDINE NUCLEOTIDE-DISULPHIDE OXIDOREDUCTASE"/>
    <property type="match status" value="1"/>
</dbReference>
<dbReference type="CDD" id="cd00158">
    <property type="entry name" value="RHOD"/>
    <property type="match status" value="1"/>
</dbReference>
<dbReference type="CDD" id="cd01045">
    <property type="entry name" value="Ferritin_like_AB"/>
    <property type="match status" value="1"/>
</dbReference>
<proteinExistence type="predicted"/>
<dbReference type="PROSITE" id="PS50206">
    <property type="entry name" value="RHODANESE_3"/>
    <property type="match status" value="1"/>
</dbReference>
<dbReference type="SUPFAM" id="SSF47240">
    <property type="entry name" value="Ferritin-like"/>
    <property type="match status" value="1"/>
</dbReference>
<dbReference type="GO" id="GO:0004792">
    <property type="term" value="F:thiosulfate-cyanide sulfurtransferase activity"/>
    <property type="evidence" value="ECO:0007669"/>
    <property type="project" value="InterPro"/>
</dbReference>
<dbReference type="AlphaFoldDB" id="A0A1I4SPM0"/>
<dbReference type="STRING" id="39841.SAMN05660836_01092"/>
<keyword evidence="3" id="KW-1185">Reference proteome</keyword>
<dbReference type="PROSITE" id="PS00380">
    <property type="entry name" value="RHODANESE_1"/>
    <property type="match status" value="1"/>
</dbReference>
<dbReference type="EMBL" id="FOUU01000002">
    <property type="protein sequence ID" value="SFM66385.1"/>
    <property type="molecule type" value="Genomic_DNA"/>
</dbReference>
<dbReference type="OrthoDB" id="285281at2"/>
<sequence>MSWEIPIFPQEIEEIFPEELQELMRNPRGSVFLLDVRQPQEYHKEHLPGASLIPLPELPDRADELPRDTTIVVYCGSGKRSHIAARILKEAGFELVKNLKGGMGAWIGPRAFGEVRSWQRFLKGNESPGELIKLAYLMENNLEAFYIGLSGSDHYPEELRKTLGLLAGFEKSHKELLTRLYREEVGTSISIESFALDILEGGVGAGDIEATLSLSPDRPDEVLEFALTVEAQAYDFYYRCLTEWKDDKGKKVLSELAQAEKKHMRIVGDLMDRFSG</sequence>
<accession>A0A1I4SPM0</accession>
<evidence type="ECO:0000313" key="2">
    <source>
        <dbReference type="EMBL" id="SFM66385.1"/>
    </source>
</evidence>
<dbReference type="GO" id="GO:0046872">
    <property type="term" value="F:metal ion binding"/>
    <property type="evidence" value="ECO:0007669"/>
    <property type="project" value="InterPro"/>
</dbReference>
<dbReference type="SUPFAM" id="SSF52821">
    <property type="entry name" value="Rhodanese/Cell cycle control phosphatase"/>
    <property type="match status" value="1"/>
</dbReference>
<dbReference type="InterPro" id="IPR001307">
    <property type="entry name" value="Thiosulphate_STrfase_CS"/>
</dbReference>
<dbReference type="InterPro" id="IPR050229">
    <property type="entry name" value="GlpE_sulfurtransferase"/>
</dbReference>
<dbReference type="Gene3D" id="1.20.1260.10">
    <property type="match status" value="1"/>
</dbReference>
<evidence type="ECO:0000259" key="1">
    <source>
        <dbReference type="PROSITE" id="PS50206"/>
    </source>
</evidence>
<protein>
    <submittedName>
        <fullName evidence="2">Rhodanese-related sulfurtransferase</fullName>
    </submittedName>
</protein>
<dbReference type="Gene3D" id="3.40.250.10">
    <property type="entry name" value="Rhodanese-like domain"/>
    <property type="match status" value="1"/>
</dbReference>
<dbReference type="InterPro" id="IPR009078">
    <property type="entry name" value="Ferritin-like_SF"/>
</dbReference>
<dbReference type="InterPro" id="IPR003251">
    <property type="entry name" value="Rr_diiron-bd_dom"/>
</dbReference>
<dbReference type="PANTHER" id="PTHR43031">
    <property type="entry name" value="FAD-DEPENDENT OXIDOREDUCTASE"/>
    <property type="match status" value="1"/>
</dbReference>
<dbReference type="SMART" id="SM00450">
    <property type="entry name" value="RHOD"/>
    <property type="match status" value="1"/>
</dbReference>
<dbReference type="Proteomes" id="UP000199611">
    <property type="component" value="Unassembled WGS sequence"/>
</dbReference>
<keyword evidence="2" id="KW-0808">Transferase</keyword>
<dbReference type="InterPro" id="IPR036873">
    <property type="entry name" value="Rhodanese-like_dom_sf"/>
</dbReference>
<organism evidence="2 3">
    <name type="scientific">Thermodesulforhabdus norvegica</name>
    <dbReference type="NCBI Taxonomy" id="39841"/>
    <lineage>
        <taxon>Bacteria</taxon>
        <taxon>Pseudomonadati</taxon>
        <taxon>Thermodesulfobacteriota</taxon>
        <taxon>Syntrophobacteria</taxon>
        <taxon>Syntrophobacterales</taxon>
        <taxon>Thermodesulforhabdaceae</taxon>
        <taxon>Thermodesulforhabdus</taxon>
    </lineage>
</organism>
<dbReference type="RefSeq" id="WP_093394061.1">
    <property type="nucleotide sequence ID" value="NZ_FOUU01000002.1"/>
</dbReference>
<reference evidence="2 3" key="1">
    <citation type="submission" date="2016-10" db="EMBL/GenBank/DDBJ databases">
        <authorList>
            <person name="de Groot N.N."/>
        </authorList>
    </citation>
    <scope>NUCLEOTIDE SEQUENCE [LARGE SCALE GENOMIC DNA]</scope>
    <source>
        <strain evidence="2 3">DSM 9990</strain>
    </source>
</reference>
<dbReference type="Pfam" id="PF00581">
    <property type="entry name" value="Rhodanese"/>
    <property type="match status" value="1"/>
</dbReference>
<feature type="domain" description="Rhodanese" evidence="1">
    <location>
        <begin position="27"/>
        <end position="108"/>
    </location>
</feature>
<dbReference type="InterPro" id="IPR001763">
    <property type="entry name" value="Rhodanese-like_dom"/>
</dbReference>
<dbReference type="GO" id="GO:0016491">
    <property type="term" value="F:oxidoreductase activity"/>
    <property type="evidence" value="ECO:0007669"/>
    <property type="project" value="InterPro"/>
</dbReference>